<dbReference type="PANTHER" id="PTHR24410">
    <property type="entry name" value="HL07962P-RELATED"/>
    <property type="match status" value="1"/>
</dbReference>
<evidence type="ECO:0000313" key="4">
    <source>
        <dbReference type="Proteomes" id="UP000650467"/>
    </source>
</evidence>
<comment type="caution">
    <text evidence="3">The sequence shown here is derived from an EMBL/GenBank/DDBJ whole genome shotgun (WGS) entry which is preliminary data.</text>
</comment>
<protein>
    <recommendedName>
        <fullName evidence="2">BACK domain-containing protein</fullName>
    </recommendedName>
</protein>
<feature type="region of interest" description="Disordered" evidence="1">
    <location>
        <begin position="38"/>
        <end position="61"/>
    </location>
</feature>
<dbReference type="EMBL" id="JAEHOC010000052">
    <property type="protein sequence ID" value="KAG2425803.1"/>
    <property type="molecule type" value="Genomic_DNA"/>
</dbReference>
<evidence type="ECO:0000313" key="3">
    <source>
        <dbReference type="EMBL" id="KAG2425803.1"/>
    </source>
</evidence>
<dbReference type="Pfam" id="PF07707">
    <property type="entry name" value="BACK"/>
    <property type="match status" value="1"/>
</dbReference>
<dbReference type="Proteomes" id="UP000650467">
    <property type="component" value="Unassembled WGS sequence"/>
</dbReference>
<feature type="region of interest" description="Disordered" evidence="1">
    <location>
        <begin position="97"/>
        <end position="124"/>
    </location>
</feature>
<feature type="domain" description="BACK" evidence="2">
    <location>
        <begin position="272"/>
        <end position="340"/>
    </location>
</feature>
<proteinExistence type="predicted"/>
<organism evidence="3 4">
    <name type="scientific">Chlamydomonas incerta</name>
    <dbReference type="NCBI Taxonomy" id="51695"/>
    <lineage>
        <taxon>Eukaryota</taxon>
        <taxon>Viridiplantae</taxon>
        <taxon>Chlorophyta</taxon>
        <taxon>core chlorophytes</taxon>
        <taxon>Chlorophyceae</taxon>
        <taxon>CS clade</taxon>
        <taxon>Chlamydomonadales</taxon>
        <taxon>Chlamydomonadaceae</taxon>
        <taxon>Chlamydomonas</taxon>
    </lineage>
</organism>
<dbReference type="OrthoDB" id="546755at2759"/>
<dbReference type="AlphaFoldDB" id="A0A835VU01"/>
<evidence type="ECO:0000256" key="1">
    <source>
        <dbReference type="SAM" id="MobiDB-lite"/>
    </source>
</evidence>
<dbReference type="InterPro" id="IPR051481">
    <property type="entry name" value="BTB-POZ/Galectin-3-binding"/>
</dbReference>
<dbReference type="Gene3D" id="3.30.710.10">
    <property type="entry name" value="Potassium Channel Kv1.1, Chain A"/>
    <property type="match status" value="1"/>
</dbReference>
<sequence>MAPQQPGAMAPINSKVAAAISGLFGQSKGADCRLVFVLDPAPPTGEPGDGSTGGRQGAQVQGAKQVLGEPLPAHSFVLRYASDKIAAQLEWAETGGADGACDPHGRPSKKVRTSGAATAESAAPEKQLPEVQLMLGGEEELPAARAAIQFAYTGRVEAGISVREALQVCRQATYLQLDGCVEACLEVVKEALVQGSAAPAAAGSGSGSGSGNATAGAASAAGPTFPVLELYGCTALWPDPAEDAAFAALLAEAKRRLVAHFGDALAVLNDTARYEQMVALPAVGLAALLESDDFGTDSESSVVLVLAEWMAFNYDSTDEALRRRLCGRLRLVQCSPVYLSGVLPALAARHQRSPTSAAGWLPVTVAEAFSMLTYSTASEPARTAMVAKGHLWGLRAGRATMPAGWRNTQPRRQCLSAEGRPFDFSTSLAEIEQSFGALQPGVRGRVYPRVLGSRLGSHIVAQGLEWRPNIDWASGAATAGVFVTPLVPSALAATAAFGGPAWEDELLTEAVVAFPPMRVSVRGAAGRQAWEFQLGVGDKFVRMARGLGQREALKLHEATDDQQPNASNSKSKLAARWAPYLQDGTRLEGSIALLPPAS</sequence>
<dbReference type="PANTHER" id="PTHR24410:SF23">
    <property type="entry name" value="BTB DOMAIN-CONTAINING PROTEIN-RELATED"/>
    <property type="match status" value="1"/>
</dbReference>
<gene>
    <name evidence="3" type="ORF">HXX76_013428</name>
</gene>
<keyword evidence="4" id="KW-1185">Reference proteome</keyword>
<dbReference type="InterPro" id="IPR011705">
    <property type="entry name" value="BACK"/>
</dbReference>
<evidence type="ECO:0000259" key="2">
    <source>
        <dbReference type="Pfam" id="PF07707"/>
    </source>
</evidence>
<reference evidence="3" key="1">
    <citation type="journal article" date="2020" name="bioRxiv">
        <title>Comparative genomics of Chlamydomonas.</title>
        <authorList>
            <person name="Craig R.J."/>
            <person name="Hasan A.R."/>
            <person name="Ness R.W."/>
            <person name="Keightley P.D."/>
        </authorList>
    </citation>
    <scope>NUCLEOTIDE SEQUENCE</scope>
    <source>
        <strain evidence="3">SAG 7.73</strain>
    </source>
</reference>
<feature type="compositionally biased region" description="Gly residues" evidence="1">
    <location>
        <begin position="47"/>
        <end position="56"/>
    </location>
</feature>
<name>A0A835VU01_CHLIN</name>
<dbReference type="InterPro" id="IPR011333">
    <property type="entry name" value="SKP1/BTB/POZ_sf"/>
</dbReference>
<accession>A0A835VU01</accession>